<dbReference type="OrthoDB" id="4231150at2"/>
<organism evidence="2 3">
    <name type="scientific">Actinacidiphila guanduensis</name>
    <dbReference type="NCBI Taxonomy" id="310781"/>
    <lineage>
        <taxon>Bacteria</taxon>
        <taxon>Bacillati</taxon>
        <taxon>Actinomycetota</taxon>
        <taxon>Actinomycetes</taxon>
        <taxon>Kitasatosporales</taxon>
        <taxon>Streptomycetaceae</taxon>
        <taxon>Actinacidiphila</taxon>
    </lineage>
</organism>
<evidence type="ECO:0000256" key="1">
    <source>
        <dbReference type="SAM" id="MobiDB-lite"/>
    </source>
</evidence>
<dbReference type="Proteomes" id="UP000199341">
    <property type="component" value="Unassembled WGS sequence"/>
</dbReference>
<proteinExistence type="predicted"/>
<dbReference type="RefSeq" id="WP_093782479.1">
    <property type="nucleotide sequence ID" value="NZ_FNIE01000001.1"/>
</dbReference>
<protein>
    <submittedName>
        <fullName evidence="2">Uncharacterized protein</fullName>
    </submittedName>
</protein>
<sequence>MSGASEGRSGSAVKAPGRREGRTRRGWRLWGRKDRGGSDAVPTGVAASMVTSGGLLLAMVEDLRMRGDSGPEDVRPLADTFARHLAAKEATVRKVLERRGESVELVRRDRQEGELIQGILDRTLIGRHPEDTRLLTIDGALAQMYQYLFHERRDLVPALERAVPEDESRTLASAFEEANR</sequence>
<reference evidence="2 3" key="1">
    <citation type="submission" date="2016-10" db="EMBL/GenBank/DDBJ databases">
        <authorList>
            <person name="de Groot N.N."/>
        </authorList>
    </citation>
    <scope>NUCLEOTIDE SEQUENCE [LARGE SCALE GENOMIC DNA]</scope>
    <source>
        <strain evidence="2 3">CGMCC 4.2022</strain>
    </source>
</reference>
<evidence type="ECO:0000313" key="3">
    <source>
        <dbReference type="Proteomes" id="UP000199341"/>
    </source>
</evidence>
<name>A0A1G9VWD3_9ACTN</name>
<feature type="region of interest" description="Disordered" evidence="1">
    <location>
        <begin position="1"/>
        <end position="43"/>
    </location>
</feature>
<dbReference type="AlphaFoldDB" id="A0A1G9VWD3"/>
<gene>
    <name evidence="2" type="ORF">SAMN05216259_101422</name>
</gene>
<dbReference type="EMBL" id="FNIE01000001">
    <property type="protein sequence ID" value="SDM76256.1"/>
    <property type="molecule type" value="Genomic_DNA"/>
</dbReference>
<accession>A0A1G9VWD3</accession>
<keyword evidence="3" id="KW-1185">Reference proteome</keyword>
<evidence type="ECO:0000313" key="2">
    <source>
        <dbReference type="EMBL" id="SDM76256.1"/>
    </source>
</evidence>